<name>A0A139AEK9_GONPJ</name>
<dbReference type="InterPro" id="IPR036188">
    <property type="entry name" value="FAD/NAD-bd_sf"/>
</dbReference>
<evidence type="ECO:0000256" key="2">
    <source>
        <dbReference type="ARBA" id="ARBA00010139"/>
    </source>
</evidence>
<dbReference type="AlphaFoldDB" id="A0A139AEK9"/>
<evidence type="ECO:0000259" key="8">
    <source>
        <dbReference type="Pfam" id="PF07992"/>
    </source>
</evidence>
<comment type="cofactor">
    <cofactor evidence="1">
        <name>FAD</name>
        <dbReference type="ChEBI" id="CHEBI:57692"/>
    </cofactor>
</comment>
<dbReference type="EMBL" id="KQ965766">
    <property type="protein sequence ID" value="KXS14875.1"/>
    <property type="molecule type" value="Genomic_DNA"/>
</dbReference>
<dbReference type="PANTHER" id="PTHR43098">
    <property type="entry name" value="L-ORNITHINE N(5)-MONOOXYGENASE-RELATED"/>
    <property type="match status" value="1"/>
</dbReference>
<dbReference type="SUPFAM" id="SSF51905">
    <property type="entry name" value="FAD/NAD(P)-binding domain"/>
    <property type="match status" value="2"/>
</dbReference>
<comment type="similarity">
    <text evidence="2">Belongs to the FAD-binding monooxygenase family.</text>
</comment>
<evidence type="ECO:0000256" key="3">
    <source>
        <dbReference type="ARBA" id="ARBA00022630"/>
    </source>
</evidence>
<protein>
    <submittedName>
        <fullName evidence="9">Cyclohexanone monooxygenase</fullName>
    </submittedName>
</protein>
<evidence type="ECO:0000313" key="9">
    <source>
        <dbReference type="EMBL" id="KXS14875.1"/>
    </source>
</evidence>
<sequence length="554" mass="61997">MTSESNQDAIIIGCGFAGIYSTYVLHNKLNYKTRTFEMSDQPGGVWNWNRYPGARVDHMSKEYCFKFDENLYNEWNWSEIYSPQPELKAYAEHLLRRYNLRPHIQFSSRLANAKWDEENSRWSAEFVVTKPDGTIEEQKWTGRHLILATGCLSAPNKPKFAGLEDYVAAGGKVYHTGEWPREGVDFTGQKVAIIGTGSSGVQSTPEIAAQASSLHVFQRTPVYTAPAYNRKVTDAERDEYRKRLHELVAATMQQPGGFAAHLDGITPPTMSADFNGNKEKIMQRFEDCWKSGGFAFYGSFIDLILSPDCAKLATEFYHNKIKSLVKDPKTAENLCPDYPPGCKRMCVDTNYYVTYNLPHVHLVAGLKERPLKVVGGKDKFIELEDGSKYGPFDAIVLATGFDAMTGTLAKINITGRNGITLKDAWAAGPVNYLGLFIHGFPNMYHLAGPGSPSVLTMMIHQIEQQVEWIEEALKKMDAKGLKTIEATEEAQNGWVGFSNMAASMTLLNSCNSWYLGANVPGKPRVFMPFVPGMVAYRQKCNEVLEKDFEGLITA</sequence>
<keyword evidence="3" id="KW-0285">Flavoprotein</keyword>
<evidence type="ECO:0000313" key="10">
    <source>
        <dbReference type="Proteomes" id="UP000070544"/>
    </source>
</evidence>
<feature type="domain" description="FAD/NAD(P)-binding" evidence="8">
    <location>
        <begin position="8"/>
        <end position="243"/>
    </location>
</feature>
<reference evidence="9 10" key="1">
    <citation type="journal article" date="2015" name="Genome Biol. Evol.">
        <title>Phylogenomic analyses indicate that early fungi evolved digesting cell walls of algal ancestors of land plants.</title>
        <authorList>
            <person name="Chang Y."/>
            <person name="Wang S."/>
            <person name="Sekimoto S."/>
            <person name="Aerts A.L."/>
            <person name="Choi C."/>
            <person name="Clum A."/>
            <person name="LaButti K.M."/>
            <person name="Lindquist E.A."/>
            <person name="Yee Ngan C."/>
            <person name="Ohm R.A."/>
            <person name="Salamov A.A."/>
            <person name="Grigoriev I.V."/>
            <person name="Spatafora J.W."/>
            <person name="Berbee M.L."/>
        </authorList>
    </citation>
    <scope>NUCLEOTIDE SEQUENCE [LARGE SCALE GENOMIC DNA]</scope>
    <source>
        <strain evidence="9 10">JEL478</strain>
    </source>
</reference>
<evidence type="ECO:0000256" key="4">
    <source>
        <dbReference type="ARBA" id="ARBA00022827"/>
    </source>
</evidence>
<dbReference type="InterPro" id="IPR023753">
    <property type="entry name" value="FAD/NAD-binding_dom"/>
</dbReference>
<dbReference type="PANTHER" id="PTHR43098:SF3">
    <property type="entry name" value="L-ORNITHINE N(5)-MONOOXYGENASE-RELATED"/>
    <property type="match status" value="1"/>
</dbReference>
<dbReference type="OrthoDB" id="66881at2759"/>
<keyword evidence="10" id="KW-1185">Reference proteome</keyword>
<dbReference type="GO" id="GO:0004497">
    <property type="term" value="F:monooxygenase activity"/>
    <property type="evidence" value="ECO:0007669"/>
    <property type="project" value="UniProtKB-KW"/>
</dbReference>
<evidence type="ECO:0000256" key="1">
    <source>
        <dbReference type="ARBA" id="ARBA00001974"/>
    </source>
</evidence>
<dbReference type="OMA" id="ANAKWDE"/>
<proteinExistence type="inferred from homology"/>
<dbReference type="Gene3D" id="3.50.50.60">
    <property type="entry name" value="FAD/NAD(P)-binding domain"/>
    <property type="match status" value="2"/>
</dbReference>
<evidence type="ECO:0000256" key="5">
    <source>
        <dbReference type="ARBA" id="ARBA00022857"/>
    </source>
</evidence>
<dbReference type="STRING" id="1344416.A0A139AEK9"/>
<accession>A0A139AEK9</accession>
<keyword evidence="5" id="KW-0521">NADP</keyword>
<keyword evidence="7 9" id="KW-0503">Monooxygenase</keyword>
<evidence type="ECO:0000256" key="6">
    <source>
        <dbReference type="ARBA" id="ARBA00023002"/>
    </source>
</evidence>
<dbReference type="Proteomes" id="UP000070544">
    <property type="component" value="Unassembled WGS sequence"/>
</dbReference>
<organism evidence="9 10">
    <name type="scientific">Gonapodya prolifera (strain JEL478)</name>
    <name type="common">Monoblepharis prolifera</name>
    <dbReference type="NCBI Taxonomy" id="1344416"/>
    <lineage>
        <taxon>Eukaryota</taxon>
        <taxon>Fungi</taxon>
        <taxon>Fungi incertae sedis</taxon>
        <taxon>Chytridiomycota</taxon>
        <taxon>Chytridiomycota incertae sedis</taxon>
        <taxon>Monoblepharidomycetes</taxon>
        <taxon>Monoblepharidales</taxon>
        <taxon>Gonapodyaceae</taxon>
        <taxon>Gonapodya</taxon>
    </lineage>
</organism>
<evidence type="ECO:0000256" key="7">
    <source>
        <dbReference type="ARBA" id="ARBA00023033"/>
    </source>
</evidence>
<dbReference type="Pfam" id="PF07992">
    <property type="entry name" value="Pyr_redox_2"/>
    <property type="match status" value="1"/>
</dbReference>
<gene>
    <name evidence="9" type="ORF">M427DRAFT_335598</name>
</gene>
<dbReference type="InterPro" id="IPR050775">
    <property type="entry name" value="FAD-binding_Monooxygenases"/>
</dbReference>
<keyword evidence="6" id="KW-0560">Oxidoreductase</keyword>
<keyword evidence="4" id="KW-0274">FAD</keyword>